<dbReference type="Proteomes" id="UP000028582">
    <property type="component" value="Unassembled WGS sequence"/>
</dbReference>
<evidence type="ECO:0000313" key="2">
    <source>
        <dbReference type="Proteomes" id="UP000028582"/>
    </source>
</evidence>
<accession>A0A080ZV05</accession>
<protein>
    <submittedName>
        <fullName evidence="1">Uncharacterized protein</fullName>
    </submittedName>
</protein>
<evidence type="ECO:0000313" key="1">
    <source>
        <dbReference type="EMBL" id="ETO70466.1"/>
    </source>
</evidence>
<name>A0A080ZV05_PHYNI</name>
<reference evidence="1 2" key="1">
    <citation type="submission" date="2013-11" db="EMBL/GenBank/DDBJ databases">
        <title>The Genome Sequence of Phytophthora parasitica P1976.</title>
        <authorList>
            <consortium name="The Broad Institute Genomics Platform"/>
            <person name="Russ C."/>
            <person name="Tyler B."/>
            <person name="Panabieres F."/>
            <person name="Shan W."/>
            <person name="Tripathy S."/>
            <person name="Grunwald N."/>
            <person name="Machado M."/>
            <person name="Johnson C.S."/>
            <person name="Walker B."/>
            <person name="Young S."/>
            <person name="Zeng Q."/>
            <person name="Gargeya S."/>
            <person name="Fitzgerald M."/>
            <person name="Haas B."/>
            <person name="Abouelleil A."/>
            <person name="Allen A.W."/>
            <person name="Alvarado L."/>
            <person name="Arachchi H.M."/>
            <person name="Berlin A.M."/>
            <person name="Chapman S.B."/>
            <person name="Gainer-Dewar J."/>
            <person name="Goldberg J."/>
            <person name="Griggs A."/>
            <person name="Gujja S."/>
            <person name="Hansen M."/>
            <person name="Howarth C."/>
            <person name="Imamovic A."/>
            <person name="Ireland A."/>
            <person name="Larimer J."/>
            <person name="McCowan C."/>
            <person name="Murphy C."/>
            <person name="Pearson M."/>
            <person name="Poon T.W."/>
            <person name="Priest M."/>
            <person name="Roberts A."/>
            <person name="Saif S."/>
            <person name="Shea T."/>
            <person name="Sisk P."/>
            <person name="Sykes S."/>
            <person name="Wortman J."/>
            <person name="Nusbaum C."/>
            <person name="Birren B."/>
        </authorList>
    </citation>
    <scope>NUCLEOTIDE SEQUENCE [LARGE SCALE GENOMIC DNA]</scope>
    <source>
        <strain evidence="1 2">P1976</strain>
    </source>
</reference>
<gene>
    <name evidence="1" type="ORF">F444_13053</name>
</gene>
<proteinExistence type="predicted"/>
<comment type="caution">
    <text evidence="1">The sequence shown here is derived from an EMBL/GenBank/DDBJ whole genome shotgun (WGS) entry which is preliminary data.</text>
</comment>
<dbReference type="EMBL" id="ANJA01002334">
    <property type="protein sequence ID" value="ETO70466.1"/>
    <property type="molecule type" value="Genomic_DNA"/>
</dbReference>
<dbReference type="AlphaFoldDB" id="A0A080ZV05"/>
<sequence>MTFAPSVRLGTCSQTDGEASILLRSSGRQDWFCSSSTGEEARDDVNFTVLHFLYAALDDHVDVMQGLLRSGENPQLCLPVDQL</sequence>
<organism evidence="1 2">
    <name type="scientific">Phytophthora nicotianae P1976</name>
    <dbReference type="NCBI Taxonomy" id="1317066"/>
    <lineage>
        <taxon>Eukaryota</taxon>
        <taxon>Sar</taxon>
        <taxon>Stramenopiles</taxon>
        <taxon>Oomycota</taxon>
        <taxon>Peronosporomycetes</taxon>
        <taxon>Peronosporales</taxon>
        <taxon>Peronosporaceae</taxon>
        <taxon>Phytophthora</taxon>
    </lineage>
</organism>